<dbReference type="EC" id="3.1.-.-" evidence="2"/>
<gene>
    <name evidence="2" type="ORF">ACFPCV_32290</name>
</gene>
<dbReference type="GO" id="GO:0016787">
    <property type="term" value="F:hydrolase activity"/>
    <property type="evidence" value="ECO:0007669"/>
    <property type="project" value="UniProtKB-KW"/>
</dbReference>
<dbReference type="PANTHER" id="PTHR46623:SF6">
    <property type="entry name" value="ALPHA_BETA-HYDROLASES SUPERFAMILY PROTEIN"/>
    <property type="match status" value="1"/>
</dbReference>
<evidence type="ECO:0000313" key="3">
    <source>
        <dbReference type="Proteomes" id="UP001595859"/>
    </source>
</evidence>
<dbReference type="InterPro" id="IPR029058">
    <property type="entry name" value="AB_hydrolase_fold"/>
</dbReference>
<comment type="caution">
    <text evidence="2">The sequence shown here is derived from an EMBL/GenBank/DDBJ whole genome shotgun (WGS) entry which is preliminary data.</text>
</comment>
<organism evidence="2 3">
    <name type="scientific">Actinophytocola glycyrrhizae</name>
    <dbReference type="NCBI Taxonomy" id="2044873"/>
    <lineage>
        <taxon>Bacteria</taxon>
        <taxon>Bacillati</taxon>
        <taxon>Actinomycetota</taxon>
        <taxon>Actinomycetes</taxon>
        <taxon>Pseudonocardiales</taxon>
        <taxon>Pseudonocardiaceae</taxon>
    </lineage>
</organism>
<dbReference type="InterPro" id="IPR051049">
    <property type="entry name" value="Dienelactone_hydrolase-like"/>
</dbReference>
<dbReference type="Pfam" id="PF01738">
    <property type="entry name" value="DLH"/>
    <property type="match status" value="1"/>
</dbReference>
<dbReference type="InterPro" id="IPR002925">
    <property type="entry name" value="Dienelactn_hydro"/>
</dbReference>
<sequence length="243" mass="25830">MTRIEIPPRVDGSQRLHGYLARPGGAGPWPGVVLIHEAWGLDDQMRKHADRLARAGYLTLAPDLYSQGGARRCLVTTMVAMMSGKGGAFADIEAARTWLISSEDCTGRVGAIGFCMGGGFALLTVHTMAAVSANYGFPPRKPDEVMAGACPVLASYGGRDRMLRGAPAKLSGALARAGVVHDVTEYPDAGHAFLNEGESGPRWLRPLLRAAHSGPEPETAAREWRRIEAFFAEHLGEPVGGSA</sequence>
<proteinExistence type="predicted"/>
<dbReference type="EMBL" id="JBHSIS010000022">
    <property type="protein sequence ID" value="MFC4858202.1"/>
    <property type="molecule type" value="Genomic_DNA"/>
</dbReference>
<keyword evidence="2" id="KW-0378">Hydrolase</keyword>
<evidence type="ECO:0000313" key="2">
    <source>
        <dbReference type="EMBL" id="MFC4858202.1"/>
    </source>
</evidence>
<keyword evidence="3" id="KW-1185">Reference proteome</keyword>
<dbReference type="SUPFAM" id="SSF53474">
    <property type="entry name" value="alpha/beta-Hydrolases"/>
    <property type="match status" value="1"/>
</dbReference>
<dbReference type="Gene3D" id="3.40.50.1820">
    <property type="entry name" value="alpha/beta hydrolase"/>
    <property type="match status" value="1"/>
</dbReference>
<dbReference type="RefSeq" id="WP_378060515.1">
    <property type="nucleotide sequence ID" value="NZ_JBHSIS010000022.1"/>
</dbReference>
<dbReference type="PANTHER" id="PTHR46623">
    <property type="entry name" value="CARBOXYMETHYLENEBUTENOLIDASE-RELATED"/>
    <property type="match status" value="1"/>
</dbReference>
<dbReference type="Proteomes" id="UP001595859">
    <property type="component" value="Unassembled WGS sequence"/>
</dbReference>
<protein>
    <submittedName>
        <fullName evidence="2">Dienelactone hydrolase family protein</fullName>
        <ecNumber evidence="2">3.1.-.-</ecNumber>
    </submittedName>
</protein>
<accession>A0ABV9S925</accession>
<reference evidence="3" key="1">
    <citation type="journal article" date="2019" name="Int. J. Syst. Evol. Microbiol.">
        <title>The Global Catalogue of Microorganisms (GCM) 10K type strain sequencing project: providing services to taxonomists for standard genome sequencing and annotation.</title>
        <authorList>
            <consortium name="The Broad Institute Genomics Platform"/>
            <consortium name="The Broad Institute Genome Sequencing Center for Infectious Disease"/>
            <person name="Wu L."/>
            <person name="Ma J."/>
        </authorList>
    </citation>
    <scope>NUCLEOTIDE SEQUENCE [LARGE SCALE GENOMIC DNA]</scope>
    <source>
        <strain evidence="3">ZS-22-S1</strain>
    </source>
</reference>
<evidence type="ECO:0000259" key="1">
    <source>
        <dbReference type="Pfam" id="PF01738"/>
    </source>
</evidence>
<feature type="domain" description="Dienelactone hydrolase" evidence="1">
    <location>
        <begin position="17"/>
        <end position="234"/>
    </location>
</feature>
<name>A0ABV9S925_9PSEU</name>